<dbReference type="PANTHER" id="PTHR16105:SF0">
    <property type="entry name" value="RNA-BINDING REGION-CONTAINING PROTEIN 3"/>
    <property type="match status" value="1"/>
</dbReference>
<evidence type="ECO:0000256" key="1">
    <source>
        <dbReference type="ARBA" id="ARBA00022884"/>
    </source>
</evidence>
<feature type="domain" description="RRM" evidence="4">
    <location>
        <begin position="148"/>
        <end position="228"/>
    </location>
</feature>
<dbReference type="InterPro" id="IPR012677">
    <property type="entry name" value="Nucleotide-bd_a/b_plait_sf"/>
</dbReference>
<protein>
    <recommendedName>
        <fullName evidence="4">RRM domain-containing protein</fullName>
    </recommendedName>
</protein>
<evidence type="ECO:0000313" key="6">
    <source>
        <dbReference type="Proteomes" id="UP000007801"/>
    </source>
</evidence>
<dbReference type="eggNOG" id="KOG4206">
    <property type="taxonomic scope" value="Eukaryota"/>
</dbReference>
<dbReference type="InterPro" id="IPR045164">
    <property type="entry name" value="RBM41/RNPC3"/>
</dbReference>
<dbReference type="GO" id="GO:0097157">
    <property type="term" value="F:pre-mRNA intronic binding"/>
    <property type="evidence" value="ECO:0007669"/>
    <property type="project" value="TreeGrafter"/>
</dbReference>
<dbReference type="Gene3D" id="3.30.70.330">
    <property type="match status" value="1"/>
</dbReference>
<dbReference type="GO" id="GO:0005689">
    <property type="term" value="C:U12-type spliceosomal complex"/>
    <property type="evidence" value="ECO:0007669"/>
    <property type="project" value="EnsemblMetazoa"/>
</dbReference>
<accession>B3MBH1</accession>
<dbReference type="SMART" id="SM00360">
    <property type="entry name" value="RRM"/>
    <property type="match status" value="1"/>
</dbReference>
<gene>
    <name evidence="5" type="primary">Dana\GF13283</name>
    <name evidence="5" type="synonym">dana_GLEANR_13297</name>
    <name evidence="5" type="ORF">GF13283</name>
</gene>
<feature type="region of interest" description="Disordered" evidence="3">
    <location>
        <begin position="78"/>
        <end position="104"/>
    </location>
</feature>
<dbReference type="SUPFAM" id="SSF54928">
    <property type="entry name" value="RNA-binding domain, RBD"/>
    <property type="match status" value="1"/>
</dbReference>
<dbReference type="EMBL" id="CH902619">
    <property type="protein sequence ID" value="EDV37102.2"/>
    <property type="molecule type" value="Genomic_DNA"/>
</dbReference>
<dbReference type="SMR" id="B3MBH1"/>
<dbReference type="Proteomes" id="UP000007801">
    <property type="component" value="Unassembled WGS sequence"/>
</dbReference>
<dbReference type="GO" id="GO:0000380">
    <property type="term" value="P:alternative mRNA splicing, via spliceosome"/>
    <property type="evidence" value="ECO:0007669"/>
    <property type="project" value="EnsemblMetazoa"/>
</dbReference>
<dbReference type="PANTHER" id="PTHR16105">
    <property type="entry name" value="RNA-BINDING REGION-CONTAINING PROTEIN 3"/>
    <property type="match status" value="1"/>
</dbReference>
<feature type="compositionally biased region" description="Polar residues" evidence="3">
    <location>
        <begin position="78"/>
        <end position="88"/>
    </location>
</feature>
<dbReference type="STRING" id="7217.B3MBH1"/>
<feature type="region of interest" description="Disordered" evidence="3">
    <location>
        <begin position="21"/>
        <end position="65"/>
    </location>
</feature>
<evidence type="ECO:0000259" key="4">
    <source>
        <dbReference type="PROSITE" id="PS50102"/>
    </source>
</evidence>
<dbReference type="InParanoid" id="B3MBH1"/>
<proteinExistence type="predicted"/>
<dbReference type="InterPro" id="IPR035979">
    <property type="entry name" value="RBD_domain_sf"/>
</dbReference>
<dbReference type="GO" id="GO:0034693">
    <property type="term" value="C:U11/U12 snRNP"/>
    <property type="evidence" value="ECO:0007669"/>
    <property type="project" value="EnsemblMetazoa"/>
</dbReference>
<evidence type="ECO:0000256" key="3">
    <source>
        <dbReference type="SAM" id="MobiDB-lite"/>
    </source>
</evidence>
<dbReference type="GeneID" id="6496125"/>
<dbReference type="FunCoup" id="B3MBH1">
    <property type="interactions" value="942"/>
</dbReference>
<dbReference type="KEGG" id="dan:6496125"/>
<organism evidence="5 6">
    <name type="scientific">Drosophila ananassae</name>
    <name type="common">Fruit fly</name>
    <dbReference type="NCBI Taxonomy" id="7217"/>
    <lineage>
        <taxon>Eukaryota</taxon>
        <taxon>Metazoa</taxon>
        <taxon>Ecdysozoa</taxon>
        <taxon>Arthropoda</taxon>
        <taxon>Hexapoda</taxon>
        <taxon>Insecta</taxon>
        <taxon>Pterygota</taxon>
        <taxon>Neoptera</taxon>
        <taxon>Endopterygota</taxon>
        <taxon>Diptera</taxon>
        <taxon>Brachycera</taxon>
        <taxon>Muscomorpha</taxon>
        <taxon>Ephydroidea</taxon>
        <taxon>Drosophilidae</taxon>
        <taxon>Drosophila</taxon>
        <taxon>Sophophora</taxon>
    </lineage>
</organism>
<evidence type="ECO:0000256" key="2">
    <source>
        <dbReference type="PROSITE-ProRule" id="PRU00176"/>
    </source>
</evidence>
<dbReference type="OrthoDB" id="448399at2759"/>
<reference evidence="5 6" key="1">
    <citation type="journal article" date="2007" name="Nature">
        <title>Evolution of genes and genomes on the Drosophila phylogeny.</title>
        <authorList>
            <consortium name="Drosophila 12 Genomes Consortium"/>
            <person name="Clark A.G."/>
            <person name="Eisen M.B."/>
            <person name="Smith D.R."/>
            <person name="Bergman C.M."/>
            <person name="Oliver B."/>
            <person name="Markow T.A."/>
            <person name="Kaufman T.C."/>
            <person name="Kellis M."/>
            <person name="Gelbart W."/>
            <person name="Iyer V.N."/>
            <person name="Pollard D.A."/>
            <person name="Sackton T.B."/>
            <person name="Larracuente A.M."/>
            <person name="Singh N.D."/>
            <person name="Abad J.P."/>
            <person name="Abt D.N."/>
            <person name="Adryan B."/>
            <person name="Aguade M."/>
            <person name="Akashi H."/>
            <person name="Anderson W.W."/>
            <person name="Aquadro C.F."/>
            <person name="Ardell D.H."/>
            <person name="Arguello R."/>
            <person name="Artieri C.G."/>
            <person name="Barbash D.A."/>
            <person name="Barker D."/>
            <person name="Barsanti P."/>
            <person name="Batterham P."/>
            <person name="Batzoglou S."/>
            <person name="Begun D."/>
            <person name="Bhutkar A."/>
            <person name="Blanco E."/>
            <person name="Bosak S.A."/>
            <person name="Bradley R.K."/>
            <person name="Brand A.D."/>
            <person name="Brent M.R."/>
            <person name="Brooks A.N."/>
            <person name="Brown R.H."/>
            <person name="Butlin R.K."/>
            <person name="Caggese C."/>
            <person name="Calvi B.R."/>
            <person name="Bernardo de Carvalho A."/>
            <person name="Caspi A."/>
            <person name="Castrezana S."/>
            <person name="Celniker S.E."/>
            <person name="Chang J.L."/>
            <person name="Chapple C."/>
            <person name="Chatterji S."/>
            <person name="Chinwalla A."/>
            <person name="Civetta A."/>
            <person name="Clifton S.W."/>
            <person name="Comeron J.M."/>
            <person name="Costello J.C."/>
            <person name="Coyne J.A."/>
            <person name="Daub J."/>
            <person name="David R.G."/>
            <person name="Delcher A.L."/>
            <person name="Delehaunty K."/>
            <person name="Do C.B."/>
            <person name="Ebling H."/>
            <person name="Edwards K."/>
            <person name="Eickbush T."/>
            <person name="Evans J.D."/>
            <person name="Filipski A."/>
            <person name="Findeiss S."/>
            <person name="Freyhult E."/>
            <person name="Fulton L."/>
            <person name="Fulton R."/>
            <person name="Garcia A.C."/>
            <person name="Gardiner A."/>
            <person name="Garfield D.A."/>
            <person name="Garvin B.E."/>
            <person name="Gibson G."/>
            <person name="Gilbert D."/>
            <person name="Gnerre S."/>
            <person name="Godfrey J."/>
            <person name="Good R."/>
            <person name="Gotea V."/>
            <person name="Gravely B."/>
            <person name="Greenberg A.J."/>
            <person name="Griffiths-Jones S."/>
            <person name="Gross S."/>
            <person name="Guigo R."/>
            <person name="Gustafson E.A."/>
            <person name="Haerty W."/>
            <person name="Hahn M.W."/>
            <person name="Halligan D.L."/>
            <person name="Halpern A.L."/>
            <person name="Halter G.M."/>
            <person name="Han M.V."/>
            <person name="Heger A."/>
            <person name="Hillier L."/>
            <person name="Hinrichs A.S."/>
            <person name="Holmes I."/>
            <person name="Hoskins R.A."/>
            <person name="Hubisz M.J."/>
            <person name="Hultmark D."/>
            <person name="Huntley M.A."/>
            <person name="Jaffe D.B."/>
            <person name="Jagadeeshan S."/>
            <person name="Jeck W.R."/>
            <person name="Johnson J."/>
            <person name="Jones C.D."/>
            <person name="Jordan W.C."/>
            <person name="Karpen G.H."/>
            <person name="Kataoka E."/>
            <person name="Keightley P.D."/>
            <person name="Kheradpour P."/>
            <person name="Kirkness E.F."/>
            <person name="Koerich L.B."/>
            <person name="Kristiansen K."/>
            <person name="Kudrna D."/>
            <person name="Kulathinal R.J."/>
            <person name="Kumar S."/>
            <person name="Kwok R."/>
            <person name="Lander E."/>
            <person name="Langley C.H."/>
            <person name="Lapoint R."/>
            <person name="Lazzaro B.P."/>
            <person name="Lee S.J."/>
            <person name="Levesque L."/>
            <person name="Li R."/>
            <person name="Lin C.F."/>
            <person name="Lin M.F."/>
            <person name="Lindblad-Toh K."/>
            <person name="Llopart A."/>
            <person name="Long M."/>
            <person name="Low L."/>
            <person name="Lozovsky E."/>
            <person name="Lu J."/>
            <person name="Luo M."/>
            <person name="Machado C.A."/>
            <person name="Makalowski W."/>
            <person name="Marzo M."/>
            <person name="Matsuda M."/>
            <person name="Matzkin L."/>
            <person name="McAllister B."/>
            <person name="McBride C.S."/>
            <person name="McKernan B."/>
            <person name="McKernan K."/>
            <person name="Mendez-Lago M."/>
            <person name="Minx P."/>
            <person name="Mollenhauer M.U."/>
            <person name="Montooth K."/>
            <person name="Mount S.M."/>
            <person name="Mu X."/>
            <person name="Myers E."/>
            <person name="Negre B."/>
            <person name="Newfeld S."/>
            <person name="Nielsen R."/>
            <person name="Noor M.A."/>
            <person name="O'Grady P."/>
            <person name="Pachter L."/>
            <person name="Papaceit M."/>
            <person name="Parisi M.J."/>
            <person name="Parisi M."/>
            <person name="Parts L."/>
            <person name="Pedersen J.S."/>
            <person name="Pesole G."/>
            <person name="Phillippy A.M."/>
            <person name="Ponting C.P."/>
            <person name="Pop M."/>
            <person name="Porcelli D."/>
            <person name="Powell J.R."/>
            <person name="Prohaska S."/>
            <person name="Pruitt K."/>
            <person name="Puig M."/>
            <person name="Quesneville H."/>
            <person name="Ram K.R."/>
            <person name="Rand D."/>
            <person name="Rasmussen M.D."/>
            <person name="Reed L.K."/>
            <person name="Reenan R."/>
            <person name="Reily A."/>
            <person name="Remington K.A."/>
            <person name="Rieger T.T."/>
            <person name="Ritchie M.G."/>
            <person name="Robin C."/>
            <person name="Rogers Y.H."/>
            <person name="Rohde C."/>
            <person name="Rozas J."/>
            <person name="Rubenfield M.J."/>
            <person name="Ruiz A."/>
            <person name="Russo S."/>
            <person name="Salzberg S.L."/>
            <person name="Sanchez-Gracia A."/>
            <person name="Saranga D.J."/>
            <person name="Sato H."/>
            <person name="Schaeffer S.W."/>
            <person name="Schatz M.C."/>
            <person name="Schlenke T."/>
            <person name="Schwartz R."/>
            <person name="Segarra C."/>
            <person name="Singh R.S."/>
            <person name="Sirot L."/>
            <person name="Sirota M."/>
            <person name="Sisneros N.B."/>
            <person name="Smith C.D."/>
            <person name="Smith T.F."/>
            <person name="Spieth J."/>
            <person name="Stage D.E."/>
            <person name="Stark A."/>
            <person name="Stephan W."/>
            <person name="Strausberg R.L."/>
            <person name="Strempel S."/>
            <person name="Sturgill D."/>
            <person name="Sutton G."/>
            <person name="Sutton G.G."/>
            <person name="Tao W."/>
            <person name="Teichmann S."/>
            <person name="Tobari Y.N."/>
            <person name="Tomimura Y."/>
            <person name="Tsolas J.M."/>
            <person name="Valente V.L."/>
            <person name="Venter E."/>
            <person name="Venter J.C."/>
            <person name="Vicario S."/>
            <person name="Vieira F.G."/>
            <person name="Vilella A.J."/>
            <person name="Villasante A."/>
            <person name="Walenz B."/>
            <person name="Wang J."/>
            <person name="Wasserman M."/>
            <person name="Watts T."/>
            <person name="Wilson D."/>
            <person name="Wilson R.K."/>
            <person name="Wing R.A."/>
            <person name="Wolfner M.F."/>
            <person name="Wong A."/>
            <person name="Wong G.K."/>
            <person name="Wu C.I."/>
            <person name="Wu G."/>
            <person name="Yamamoto D."/>
            <person name="Yang H.P."/>
            <person name="Yang S.P."/>
            <person name="Yorke J.A."/>
            <person name="Yoshida K."/>
            <person name="Zdobnov E."/>
            <person name="Zhang P."/>
            <person name="Zhang Y."/>
            <person name="Zimin A.V."/>
            <person name="Baldwin J."/>
            <person name="Abdouelleil A."/>
            <person name="Abdulkadir J."/>
            <person name="Abebe A."/>
            <person name="Abera B."/>
            <person name="Abreu J."/>
            <person name="Acer S.C."/>
            <person name="Aftuck L."/>
            <person name="Alexander A."/>
            <person name="An P."/>
            <person name="Anderson E."/>
            <person name="Anderson S."/>
            <person name="Arachi H."/>
            <person name="Azer M."/>
            <person name="Bachantsang P."/>
            <person name="Barry A."/>
            <person name="Bayul T."/>
            <person name="Berlin A."/>
            <person name="Bessette D."/>
            <person name="Bloom T."/>
            <person name="Blye J."/>
            <person name="Boguslavskiy L."/>
            <person name="Bonnet C."/>
            <person name="Boukhgalter B."/>
            <person name="Bourzgui I."/>
            <person name="Brown A."/>
            <person name="Cahill P."/>
            <person name="Channer S."/>
            <person name="Cheshatsang Y."/>
            <person name="Chuda L."/>
            <person name="Citroen M."/>
            <person name="Collymore A."/>
            <person name="Cooke P."/>
            <person name="Costello M."/>
            <person name="D'Aco K."/>
            <person name="Daza R."/>
            <person name="De Haan G."/>
            <person name="DeGray S."/>
            <person name="DeMaso C."/>
            <person name="Dhargay N."/>
            <person name="Dooley K."/>
            <person name="Dooley E."/>
            <person name="Doricent M."/>
            <person name="Dorje P."/>
            <person name="Dorjee K."/>
            <person name="Dupes A."/>
            <person name="Elong R."/>
            <person name="Falk J."/>
            <person name="Farina A."/>
            <person name="Faro S."/>
            <person name="Ferguson D."/>
            <person name="Fisher S."/>
            <person name="Foley C.D."/>
            <person name="Franke A."/>
            <person name="Friedrich D."/>
            <person name="Gadbois L."/>
            <person name="Gearin G."/>
            <person name="Gearin C.R."/>
            <person name="Giannoukos G."/>
            <person name="Goode T."/>
            <person name="Graham J."/>
            <person name="Grandbois E."/>
            <person name="Grewal S."/>
            <person name="Gyaltsen K."/>
            <person name="Hafez N."/>
            <person name="Hagos B."/>
            <person name="Hall J."/>
            <person name="Henson C."/>
            <person name="Hollinger A."/>
            <person name="Honan T."/>
            <person name="Huard M.D."/>
            <person name="Hughes L."/>
            <person name="Hurhula B."/>
            <person name="Husby M.E."/>
            <person name="Kamat A."/>
            <person name="Kanga B."/>
            <person name="Kashin S."/>
            <person name="Khazanovich D."/>
            <person name="Kisner P."/>
            <person name="Lance K."/>
            <person name="Lara M."/>
            <person name="Lee W."/>
            <person name="Lennon N."/>
            <person name="Letendre F."/>
            <person name="LeVine R."/>
            <person name="Lipovsky A."/>
            <person name="Liu X."/>
            <person name="Liu J."/>
            <person name="Liu S."/>
            <person name="Lokyitsang T."/>
            <person name="Lokyitsang Y."/>
            <person name="Lubonja R."/>
            <person name="Lui A."/>
            <person name="MacDonald P."/>
            <person name="Magnisalis V."/>
            <person name="Maru K."/>
            <person name="Matthews C."/>
            <person name="McCusker W."/>
            <person name="McDonough S."/>
            <person name="Mehta T."/>
            <person name="Meldrim J."/>
            <person name="Meneus L."/>
            <person name="Mihai O."/>
            <person name="Mihalev A."/>
            <person name="Mihova T."/>
            <person name="Mittelman R."/>
            <person name="Mlenga V."/>
            <person name="Montmayeur A."/>
            <person name="Mulrain L."/>
            <person name="Navidi A."/>
            <person name="Naylor J."/>
            <person name="Negash T."/>
            <person name="Nguyen T."/>
            <person name="Nguyen N."/>
            <person name="Nicol R."/>
            <person name="Norbu C."/>
            <person name="Norbu N."/>
            <person name="Novod N."/>
            <person name="O'Neill B."/>
            <person name="Osman S."/>
            <person name="Markiewicz E."/>
            <person name="Oyono O.L."/>
            <person name="Patti C."/>
            <person name="Phunkhang P."/>
            <person name="Pierre F."/>
            <person name="Priest M."/>
            <person name="Raghuraman S."/>
            <person name="Rege F."/>
            <person name="Reyes R."/>
            <person name="Rise C."/>
            <person name="Rogov P."/>
            <person name="Ross K."/>
            <person name="Ryan E."/>
            <person name="Settipalli S."/>
            <person name="Shea T."/>
            <person name="Sherpa N."/>
            <person name="Shi L."/>
            <person name="Shih D."/>
            <person name="Sparrow T."/>
            <person name="Spaulding J."/>
            <person name="Stalker J."/>
            <person name="Stange-Thomann N."/>
            <person name="Stavropoulos S."/>
            <person name="Stone C."/>
            <person name="Strader C."/>
            <person name="Tesfaye S."/>
            <person name="Thomson T."/>
            <person name="Thoulutsang Y."/>
            <person name="Thoulutsang D."/>
            <person name="Topham K."/>
            <person name="Topping I."/>
            <person name="Tsamla T."/>
            <person name="Vassiliev H."/>
            <person name="Vo A."/>
            <person name="Wangchuk T."/>
            <person name="Wangdi T."/>
            <person name="Weiand M."/>
            <person name="Wilkinson J."/>
            <person name="Wilson A."/>
            <person name="Yadav S."/>
            <person name="Young G."/>
            <person name="Yu Q."/>
            <person name="Zembek L."/>
            <person name="Zhong D."/>
            <person name="Zimmer A."/>
            <person name="Zwirko Z."/>
            <person name="Jaffe D.B."/>
            <person name="Alvarez P."/>
            <person name="Brockman W."/>
            <person name="Butler J."/>
            <person name="Chin C."/>
            <person name="Gnerre S."/>
            <person name="Grabherr M."/>
            <person name="Kleber M."/>
            <person name="Mauceli E."/>
            <person name="MacCallum I."/>
        </authorList>
    </citation>
    <scope>NUCLEOTIDE SEQUENCE [LARGE SCALE GENOMIC DNA]</scope>
    <source>
        <strain evidence="6">Tucson 14024-0371.13</strain>
    </source>
</reference>
<keyword evidence="1 2" id="KW-0694">RNA-binding</keyword>
<sequence length="229" mass="26013">MNRMNLEPPFQKHSAGLIAHSYAKEVATQTEDLASDPESELESDDGAEDRQIKRQRLMLPEASEELRQKTFKRARQMLQQAVSQSHPSCSEKKTPAPAPALSAPRIQLKLPESLNPSRLQPETEKRLSVSELQELPVYKNYKMGDPSNKLYIKNLDKSVDEQQLRQLYSKYTPAAQLDIKVMQQGRMKGQAFVTFLEGYRPEGIARALGETNGLVWKQKPMIVCFGKQQ</sequence>
<dbReference type="FunFam" id="3.30.70.330:FF:001022">
    <property type="entry name" value="Uncharacterized protein, isoform C"/>
    <property type="match status" value="1"/>
</dbReference>
<dbReference type="InterPro" id="IPR000504">
    <property type="entry name" value="RRM_dom"/>
</dbReference>
<evidence type="ECO:0000313" key="5">
    <source>
        <dbReference type="EMBL" id="EDV37102.2"/>
    </source>
</evidence>
<keyword evidence="6" id="KW-1185">Reference proteome</keyword>
<name>B3MBH1_DROAN</name>
<dbReference type="HOGENOM" id="CLU_039888_2_1_1"/>
<dbReference type="GO" id="GO:0030626">
    <property type="term" value="F:U12 snRNA binding"/>
    <property type="evidence" value="ECO:0007669"/>
    <property type="project" value="TreeGrafter"/>
</dbReference>
<dbReference type="AlphaFoldDB" id="B3MBH1"/>
<dbReference type="GO" id="GO:0005693">
    <property type="term" value="C:U12 snRNP"/>
    <property type="evidence" value="ECO:0007669"/>
    <property type="project" value="EnsemblMetazoa"/>
</dbReference>
<dbReference type="Pfam" id="PF00076">
    <property type="entry name" value="RRM_1"/>
    <property type="match status" value="1"/>
</dbReference>
<dbReference type="PROSITE" id="PS50102">
    <property type="entry name" value="RRM"/>
    <property type="match status" value="1"/>
</dbReference>
<feature type="compositionally biased region" description="Acidic residues" evidence="3">
    <location>
        <begin position="33"/>
        <end position="47"/>
    </location>
</feature>